<accession>A0A4R3HY41</accession>
<proteinExistence type="inferred from homology"/>
<evidence type="ECO:0000256" key="1">
    <source>
        <dbReference type="ARBA" id="ARBA00010254"/>
    </source>
</evidence>
<sequence>MSEKTARTVTGQVVSNKADKTITVLLERKVKHPIYGKFVKRSTKIHAHDEKNECGMGDTVTVEECRPMSKSKTWRLVSIDERAVRV</sequence>
<comment type="function">
    <text evidence="6">One of the primary rRNA binding proteins, it binds specifically to the 5'-end of 16S ribosomal RNA.</text>
</comment>
<keyword evidence="3 6" id="KW-0694">RNA-binding</keyword>
<dbReference type="PANTHER" id="PTHR10744">
    <property type="entry name" value="40S RIBOSOMAL PROTEIN S11 FAMILY MEMBER"/>
    <property type="match status" value="1"/>
</dbReference>
<evidence type="ECO:0000256" key="4">
    <source>
        <dbReference type="ARBA" id="ARBA00022980"/>
    </source>
</evidence>
<dbReference type="OrthoDB" id="9811714at2"/>
<dbReference type="InterPro" id="IPR000266">
    <property type="entry name" value="Ribosomal_uS17"/>
</dbReference>
<comment type="subunit">
    <text evidence="6">Part of the 30S ribosomal subunit.</text>
</comment>
<keyword evidence="2 6" id="KW-0699">rRNA-binding</keyword>
<keyword evidence="4 6" id="KW-0689">Ribosomal protein</keyword>
<dbReference type="GO" id="GO:0006412">
    <property type="term" value="P:translation"/>
    <property type="evidence" value="ECO:0007669"/>
    <property type="project" value="UniProtKB-UniRule"/>
</dbReference>
<dbReference type="InterPro" id="IPR019984">
    <property type="entry name" value="Ribosomal_uS17_bact/chlr"/>
</dbReference>
<dbReference type="AlphaFoldDB" id="A0A4R3HY41"/>
<dbReference type="GO" id="GO:0019843">
    <property type="term" value="F:rRNA binding"/>
    <property type="evidence" value="ECO:0007669"/>
    <property type="project" value="UniProtKB-UniRule"/>
</dbReference>
<dbReference type="Gene3D" id="2.40.50.140">
    <property type="entry name" value="Nucleic acid-binding proteins"/>
    <property type="match status" value="1"/>
</dbReference>
<dbReference type="Pfam" id="PF00366">
    <property type="entry name" value="Ribosomal_S17"/>
    <property type="match status" value="1"/>
</dbReference>
<dbReference type="GO" id="GO:0022627">
    <property type="term" value="C:cytosolic small ribosomal subunit"/>
    <property type="evidence" value="ECO:0007669"/>
    <property type="project" value="UniProtKB-UniRule"/>
</dbReference>
<dbReference type="Proteomes" id="UP000295793">
    <property type="component" value="Unassembled WGS sequence"/>
</dbReference>
<dbReference type="CDD" id="cd00364">
    <property type="entry name" value="Ribosomal_uS17"/>
    <property type="match status" value="1"/>
</dbReference>
<reference evidence="7 8" key="1">
    <citation type="submission" date="2019-03" db="EMBL/GenBank/DDBJ databases">
        <title>Genomic Encyclopedia of Archaeal and Bacterial Type Strains, Phase II (KMG-II): from individual species to whole genera.</title>
        <authorList>
            <person name="Goeker M."/>
        </authorList>
    </citation>
    <scope>NUCLEOTIDE SEQUENCE [LARGE SCALE GENOMIC DNA]</scope>
    <source>
        <strain evidence="7 8">DSM 15388</strain>
    </source>
</reference>
<evidence type="ECO:0000313" key="7">
    <source>
        <dbReference type="EMBL" id="TCS38112.1"/>
    </source>
</evidence>
<dbReference type="InterPro" id="IPR012340">
    <property type="entry name" value="NA-bd_OB-fold"/>
</dbReference>
<comment type="similarity">
    <text evidence="1 6">Belongs to the universal ribosomal protein uS17 family.</text>
</comment>
<dbReference type="NCBIfam" id="TIGR03635">
    <property type="entry name" value="uS17_bact"/>
    <property type="match status" value="1"/>
</dbReference>
<gene>
    <name evidence="6" type="primary">rpsQ</name>
    <name evidence="7" type="ORF">BCF53_11740</name>
</gene>
<dbReference type="SUPFAM" id="SSF50249">
    <property type="entry name" value="Nucleic acid-binding proteins"/>
    <property type="match status" value="1"/>
</dbReference>
<dbReference type="GO" id="GO:0003735">
    <property type="term" value="F:structural constituent of ribosome"/>
    <property type="evidence" value="ECO:0007669"/>
    <property type="project" value="UniProtKB-UniRule"/>
</dbReference>
<dbReference type="RefSeq" id="WP_132703073.1">
    <property type="nucleotide sequence ID" value="NZ_SLZR01000017.1"/>
</dbReference>
<dbReference type="PANTHER" id="PTHR10744:SF1">
    <property type="entry name" value="SMALL RIBOSOMAL SUBUNIT PROTEIN US17M"/>
    <property type="match status" value="1"/>
</dbReference>
<dbReference type="PRINTS" id="PR00973">
    <property type="entry name" value="RIBOSOMALS17"/>
</dbReference>
<evidence type="ECO:0000256" key="5">
    <source>
        <dbReference type="ARBA" id="ARBA00023274"/>
    </source>
</evidence>
<evidence type="ECO:0000256" key="3">
    <source>
        <dbReference type="ARBA" id="ARBA00022884"/>
    </source>
</evidence>
<name>A0A4R3HY41_9GAMM</name>
<keyword evidence="8" id="KW-1185">Reference proteome</keyword>
<comment type="caution">
    <text evidence="7">The sequence shown here is derived from an EMBL/GenBank/DDBJ whole genome shotgun (WGS) entry which is preliminary data.</text>
</comment>
<dbReference type="NCBIfam" id="NF004123">
    <property type="entry name" value="PRK05610.1"/>
    <property type="match status" value="1"/>
</dbReference>
<organism evidence="7 8">
    <name type="scientific">Reinekea marinisedimentorum</name>
    <dbReference type="NCBI Taxonomy" id="230495"/>
    <lineage>
        <taxon>Bacteria</taxon>
        <taxon>Pseudomonadati</taxon>
        <taxon>Pseudomonadota</taxon>
        <taxon>Gammaproteobacteria</taxon>
        <taxon>Oceanospirillales</taxon>
        <taxon>Saccharospirillaceae</taxon>
        <taxon>Reinekea</taxon>
    </lineage>
</organism>
<dbReference type="HAMAP" id="MF_01345_B">
    <property type="entry name" value="Ribosomal_uS17_B"/>
    <property type="match status" value="1"/>
</dbReference>
<keyword evidence="5 6" id="KW-0687">Ribonucleoprotein</keyword>
<protein>
    <recommendedName>
        <fullName evidence="6">Small ribosomal subunit protein uS17</fullName>
    </recommendedName>
</protein>
<evidence type="ECO:0000313" key="8">
    <source>
        <dbReference type="Proteomes" id="UP000295793"/>
    </source>
</evidence>
<evidence type="ECO:0000256" key="6">
    <source>
        <dbReference type="HAMAP-Rule" id="MF_01345"/>
    </source>
</evidence>
<evidence type="ECO:0000256" key="2">
    <source>
        <dbReference type="ARBA" id="ARBA00022730"/>
    </source>
</evidence>
<dbReference type="EMBL" id="SLZR01000017">
    <property type="protein sequence ID" value="TCS38112.1"/>
    <property type="molecule type" value="Genomic_DNA"/>
</dbReference>